<dbReference type="EMBL" id="OW240924">
    <property type="protein sequence ID" value="CAH2328303.1"/>
    <property type="molecule type" value="Genomic_DNA"/>
</dbReference>
<proteinExistence type="predicted"/>
<feature type="compositionally biased region" description="Basic and acidic residues" evidence="1">
    <location>
        <begin position="60"/>
        <end position="73"/>
    </location>
</feature>
<reference evidence="2" key="1">
    <citation type="submission" date="2022-03" db="EMBL/GenBank/DDBJ databases">
        <authorList>
            <person name="Alioto T."/>
            <person name="Alioto T."/>
            <person name="Gomez Garrido J."/>
        </authorList>
    </citation>
    <scope>NUCLEOTIDE SEQUENCE</scope>
</reference>
<name>A0AAD1TMJ5_PELCU</name>
<evidence type="ECO:0000313" key="3">
    <source>
        <dbReference type="Proteomes" id="UP001295444"/>
    </source>
</evidence>
<keyword evidence="3" id="KW-1185">Reference proteome</keyword>
<gene>
    <name evidence="2" type="ORF">PECUL_23A049578</name>
</gene>
<sequence>MAANTNSPKHKGNNAIFSPLLAETLTRARRTRHACMRQPDRWDPYDTLLQRLPDQSGYDARAHTRRDTQRDSRSTGTACNLPTLNTTERLIHRLIQAPGSQHMTPLPTQDQDHSASETELHLLQTATLNPWTATIPTQATA</sequence>
<organism evidence="2 3">
    <name type="scientific">Pelobates cultripes</name>
    <name type="common">Western spadefoot toad</name>
    <dbReference type="NCBI Taxonomy" id="61616"/>
    <lineage>
        <taxon>Eukaryota</taxon>
        <taxon>Metazoa</taxon>
        <taxon>Chordata</taxon>
        <taxon>Craniata</taxon>
        <taxon>Vertebrata</taxon>
        <taxon>Euteleostomi</taxon>
        <taxon>Amphibia</taxon>
        <taxon>Batrachia</taxon>
        <taxon>Anura</taxon>
        <taxon>Pelobatoidea</taxon>
        <taxon>Pelobatidae</taxon>
        <taxon>Pelobates</taxon>
    </lineage>
</organism>
<protein>
    <submittedName>
        <fullName evidence="2">Uncharacterized protein</fullName>
    </submittedName>
</protein>
<dbReference type="Proteomes" id="UP001295444">
    <property type="component" value="Chromosome 13"/>
</dbReference>
<evidence type="ECO:0000256" key="1">
    <source>
        <dbReference type="SAM" id="MobiDB-lite"/>
    </source>
</evidence>
<dbReference type="AlphaFoldDB" id="A0AAD1TMJ5"/>
<feature type="region of interest" description="Disordered" evidence="1">
    <location>
        <begin position="53"/>
        <end position="81"/>
    </location>
</feature>
<accession>A0AAD1TMJ5</accession>
<evidence type="ECO:0000313" key="2">
    <source>
        <dbReference type="EMBL" id="CAH2328303.1"/>
    </source>
</evidence>